<sequence>MDARNPRGVTSALPASWIGIVCLIEGQWATRTLNSLDVIQQRRLLFHVRILSKLWKIFSGNEMGALLGWWLLKQYRNKPEEISPHDVYFIASIVSSKMLKTIAEAEGCQFVETLTGFKWMGNTTLLLAKEGKLPLFAFEEAIGYMCSHRVPDKDGVSAAVQVASLASELYSNGSSLNDQLQALYARYGYHVSHNSYYICHDPHVIQKIFRRIRNYHGPGVYPNKLGSFEIISIQDFAAGVTVPDEDVKPKHDLNALGTGLDGIYTGGEMVMLRCANGLSATVRTSGTEPKIKYYTELVTRADTPQDQEKVREMLVDMVDEVIDELLQPKENGLVG</sequence>
<organism evidence="5 6">
    <name type="scientific">Eumeta variegata</name>
    <name type="common">Bagworm moth</name>
    <name type="synonym">Eumeta japonica</name>
    <dbReference type="NCBI Taxonomy" id="151549"/>
    <lineage>
        <taxon>Eukaryota</taxon>
        <taxon>Metazoa</taxon>
        <taxon>Ecdysozoa</taxon>
        <taxon>Arthropoda</taxon>
        <taxon>Hexapoda</taxon>
        <taxon>Insecta</taxon>
        <taxon>Pterygota</taxon>
        <taxon>Neoptera</taxon>
        <taxon>Endopterygota</taxon>
        <taxon>Lepidoptera</taxon>
        <taxon>Glossata</taxon>
        <taxon>Ditrysia</taxon>
        <taxon>Tineoidea</taxon>
        <taxon>Psychidae</taxon>
        <taxon>Oiketicinae</taxon>
        <taxon>Eumeta</taxon>
    </lineage>
</organism>
<evidence type="ECO:0000313" key="6">
    <source>
        <dbReference type="Proteomes" id="UP000299102"/>
    </source>
</evidence>
<evidence type="ECO:0000256" key="1">
    <source>
        <dbReference type="ARBA" id="ARBA00022723"/>
    </source>
</evidence>
<dbReference type="GO" id="GO:0046872">
    <property type="term" value="F:metal ion binding"/>
    <property type="evidence" value="ECO:0007669"/>
    <property type="project" value="UniProtKB-KW"/>
</dbReference>
<dbReference type="SUPFAM" id="SSF55957">
    <property type="entry name" value="Phosphoglucomutase, C-terminal domain"/>
    <property type="match status" value="1"/>
</dbReference>
<dbReference type="InterPro" id="IPR036900">
    <property type="entry name" value="A-D-PHexomutase_C_sf"/>
</dbReference>
<keyword evidence="2" id="KW-0460">Magnesium</keyword>
<dbReference type="SUPFAM" id="SSF53738">
    <property type="entry name" value="Phosphoglucomutase, first 3 domains"/>
    <property type="match status" value="1"/>
</dbReference>
<protein>
    <submittedName>
        <fullName evidence="5">Phosphoglucomutase-2</fullName>
    </submittedName>
</protein>
<evidence type="ECO:0000313" key="5">
    <source>
        <dbReference type="EMBL" id="GBO98432.1"/>
    </source>
</evidence>
<reference evidence="5 6" key="1">
    <citation type="journal article" date="2019" name="Commun. Biol.">
        <title>The bagworm genome reveals a unique fibroin gene that provides high tensile strength.</title>
        <authorList>
            <person name="Kono N."/>
            <person name="Nakamura H."/>
            <person name="Ohtoshi R."/>
            <person name="Tomita M."/>
            <person name="Numata K."/>
            <person name="Arakawa K."/>
        </authorList>
    </citation>
    <scope>NUCLEOTIDE SEQUENCE [LARGE SCALE GENOMIC DNA]</scope>
</reference>
<dbReference type="GO" id="GO:0006166">
    <property type="term" value="P:purine ribonucleoside salvage"/>
    <property type="evidence" value="ECO:0007669"/>
    <property type="project" value="TreeGrafter"/>
</dbReference>
<evidence type="ECO:0000256" key="2">
    <source>
        <dbReference type="ARBA" id="ARBA00022842"/>
    </source>
</evidence>
<feature type="domain" description="Alpha-D-phosphohexomutase alpha/beta/alpha" evidence="4">
    <location>
        <begin position="60"/>
        <end position="187"/>
    </location>
</feature>
<dbReference type="PANTHER" id="PTHR45745">
    <property type="entry name" value="PHOSPHOMANNOMUTASE 45A"/>
    <property type="match status" value="1"/>
</dbReference>
<evidence type="ECO:0000256" key="3">
    <source>
        <dbReference type="ARBA" id="ARBA00023235"/>
    </source>
</evidence>
<dbReference type="Pfam" id="PF02880">
    <property type="entry name" value="PGM_PMM_III"/>
    <property type="match status" value="1"/>
</dbReference>
<proteinExistence type="predicted"/>
<keyword evidence="3" id="KW-0413">Isomerase</keyword>
<dbReference type="GO" id="GO:0005975">
    <property type="term" value="P:carbohydrate metabolic process"/>
    <property type="evidence" value="ECO:0007669"/>
    <property type="project" value="InterPro"/>
</dbReference>
<comment type="caution">
    <text evidence="5">The sequence shown here is derived from an EMBL/GenBank/DDBJ whole genome shotgun (WGS) entry which is preliminary data.</text>
</comment>
<dbReference type="InterPro" id="IPR005846">
    <property type="entry name" value="A-D-PHexomutase_a/b/a-III"/>
</dbReference>
<dbReference type="GO" id="GO:0008973">
    <property type="term" value="F:phosphopentomutase activity"/>
    <property type="evidence" value="ECO:0007669"/>
    <property type="project" value="TreeGrafter"/>
</dbReference>
<keyword evidence="6" id="KW-1185">Reference proteome</keyword>
<evidence type="ECO:0000259" key="4">
    <source>
        <dbReference type="Pfam" id="PF02880"/>
    </source>
</evidence>
<dbReference type="Gene3D" id="3.40.120.10">
    <property type="entry name" value="Alpha-D-Glucose-1,6-Bisphosphate, subunit A, domain 3"/>
    <property type="match status" value="1"/>
</dbReference>
<accession>A0A4C1S7Y1</accession>
<dbReference type="EMBL" id="BGZK01000001">
    <property type="protein sequence ID" value="GBO98432.1"/>
    <property type="molecule type" value="Genomic_DNA"/>
</dbReference>
<name>A0A4C1S7Y1_EUMVA</name>
<dbReference type="STRING" id="151549.A0A4C1S7Y1"/>
<dbReference type="AlphaFoldDB" id="A0A4C1S7Y1"/>
<dbReference type="InterPro" id="IPR016055">
    <property type="entry name" value="A-D-PHexomutase_a/b/a-I/II/III"/>
</dbReference>
<dbReference type="Proteomes" id="UP000299102">
    <property type="component" value="Unassembled WGS sequence"/>
</dbReference>
<dbReference type="GO" id="GO:0005634">
    <property type="term" value="C:nucleus"/>
    <property type="evidence" value="ECO:0007669"/>
    <property type="project" value="TreeGrafter"/>
</dbReference>
<dbReference type="PANTHER" id="PTHR45745:SF1">
    <property type="entry name" value="PHOSPHOGLUCOMUTASE 2B-RELATED"/>
    <property type="match status" value="1"/>
</dbReference>
<gene>
    <name evidence="5" type="primary">PGM2</name>
    <name evidence="5" type="ORF">EVAR_70_1</name>
</gene>
<dbReference type="OrthoDB" id="8300170at2759"/>
<keyword evidence="1" id="KW-0479">Metal-binding</keyword>